<evidence type="ECO:0000313" key="3">
    <source>
        <dbReference type="Proteomes" id="UP000250572"/>
    </source>
</evidence>
<sequence>MARRWWALLAVVYLSSLQAAARHQRKDIIFSGSINYNATHTAASTYRVKDQLPSSQLDPEPLPPASSYLNSLFPSAYLIKRGAYSLINPTFLHSEEDAKLLFEILLAGMQIQGEERPLLIPDEELASLRSVKTLEVICEDVLPKKLSDIRRLMADLAQRRRPLSWQDFERTVLTLVYSSQILSQISNQHQKELWMETLVQLVRAVQRDLTPAPRVPDVISLGEAQPQVEHKRAMMPLWADDVFKKSRNIGVDANLQQRKDKRLLSASHKL</sequence>
<gene>
    <name evidence="2" type="ORF">CCH79_00014962</name>
</gene>
<dbReference type="PANTHER" id="PTHR34034">
    <property type="entry name" value="PROTEIN FAM180A-RELATED"/>
    <property type="match status" value="1"/>
</dbReference>
<accession>A0A315WEY0</accession>
<dbReference type="PANTHER" id="PTHR34034:SF2">
    <property type="entry name" value="PROTEIN FAM180A"/>
    <property type="match status" value="1"/>
</dbReference>
<dbReference type="Pfam" id="PF15173">
    <property type="entry name" value="FAM180"/>
    <property type="match status" value="1"/>
</dbReference>
<evidence type="ECO:0000313" key="2">
    <source>
        <dbReference type="EMBL" id="PWA30162.1"/>
    </source>
</evidence>
<dbReference type="EMBL" id="NHOQ01000443">
    <property type="protein sequence ID" value="PWA30162.1"/>
    <property type="molecule type" value="Genomic_DNA"/>
</dbReference>
<feature type="chain" id="PRO_5016285106" description="Protein FAM180A" evidence="1">
    <location>
        <begin position="22"/>
        <end position="270"/>
    </location>
</feature>
<dbReference type="InterPro" id="IPR029170">
    <property type="entry name" value="FAM180"/>
</dbReference>
<dbReference type="AlphaFoldDB" id="A0A315WEY0"/>
<protein>
    <recommendedName>
        <fullName evidence="4">Protein FAM180A</fullName>
    </recommendedName>
</protein>
<keyword evidence="3" id="KW-1185">Reference proteome</keyword>
<keyword evidence="1" id="KW-0732">Signal</keyword>
<proteinExistence type="predicted"/>
<reference evidence="2 3" key="1">
    <citation type="journal article" date="2018" name="G3 (Bethesda)">
        <title>A High-Quality Reference Genome for the Invasive Mosquitofish Gambusia affinis Using a Chicago Library.</title>
        <authorList>
            <person name="Hoffberg S.L."/>
            <person name="Troendle N.J."/>
            <person name="Glenn T.C."/>
            <person name="Mahmud O."/>
            <person name="Louha S."/>
            <person name="Chalopin D."/>
            <person name="Bennetzen J.L."/>
            <person name="Mauricio R."/>
        </authorList>
    </citation>
    <scope>NUCLEOTIDE SEQUENCE [LARGE SCALE GENOMIC DNA]</scope>
    <source>
        <strain evidence="2">NE01/NJP1002.9</strain>
        <tissue evidence="2">Muscle</tissue>
    </source>
</reference>
<name>A0A315WEY0_GAMAF</name>
<organism evidence="2 3">
    <name type="scientific">Gambusia affinis</name>
    <name type="common">Western mosquitofish</name>
    <name type="synonym">Heterandria affinis</name>
    <dbReference type="NCBI Taxonomy" id="33528"/>
    <lineage>
        <taxon>Eukaryota</taxon>
        <taxon>Metazoa</taxon>
        <taxon>Chordata</taxon>
        <taxon>Craniata</taxon>
        <taxon>Vertebrata</taxon>
        <taxon>Euteleostomi</taxon>
        <taxon>Actinopterygii</taxon>
        <taxon>Neopterygii</taxon>
        <taxon>Teleostei</taxon>
        <taxon>Neoteleostei</taxon>
        <taxon>Acanthomorphata</taxon>
        <taxon>Ovalentaria</taxon>
        <taxon>Atherinomorphae</taxon>
        <taxon>Cyprinodontiformes</taxon>
        <taxon>Poeciliidae</taxon>
        <taxon>Poeciliinae</taxon>
        <taxon>Gambusia</taxon>
    </lineage>
</organism>
<dbReference type="Proteomes" id="UP000250572">
    <property type="component" value="Unassembled WGS sequence"/>
</dbReference>
<comment type="caution">
    <text evidence="2">The sequence shown here is derived from an EMBL/GenBank/DDBJ whole genome shotgun (WGS) entry which is preliminary data.</text>
</comment>
<evidence type="ECO:0008006" key="4">
    <source>
        <dbReference type="Google" id="ProtNLM"/>
    </source>
</evidence>
<feature type="signal peptide" evidence="1">
    <location>
        <begin position="1"/>
        <end position="21"/>
    </location>
</feature>
<evidence type="ECO:0000256" key="1">
    <source>
        <dbReference type="SAM" id="SignalP"/>
    </source>
</evidence>